<dbReference type="OrthoDB" id="9808041at2"/>
<comment type="caution">
    <text evidence="14">The sequence shown here is derived from an EMBL/GenBank/DDBJ whole genome shotgun (WGS) entry which is preliminary data.</text>
</comment>
<dbReference type="STRING" id="1122973.GCA_000379925_01328"/>
<dbReference type="InterPro" id="IPR000550">
    <property type="entry name" value="Hppk"/>
</dbReference>
<dbReference type="SUPFAM" id="SSF55083">
    <property type="entry name" value="6-hydroxymethyl-7,8-dihydropterin pyrophosphokinase, HPPK"/>
    <property type="match status" value="1"/>
</dbReference>
<dbReference type="AlphaFoldDB" id="A0A4Y8WRI0"/>
<name>A0A4Y8WRI0_9PORP</name>
<keyword evidence="8" id="KW-0067">ATP-binding</keyword>
<evidence type="ECO:0000313" key="14">
    <source>
        <dbReference type="EMBL" id="TFH97177.1"/>
    </source>
</evidence>
<evidence type="ECO:0000256" key="1">
    <source>
        <dbReference type="ARBA" id="ARBA00005051"/>
    </source>
</evidence>
<evidence type="ECO:0000256" key="4">
    <source>
        <dbReference type="ARBA" id="ARBA00016218"/>
    </source>
</evidence>
<evidence type="ECO:0000256" key="8">
    <source>
        <dbReference type="ARBA" id="ARBA00022840"/>
    </source>
</evidence>
<keyword evidence="9" id="KW-0289">Folate biosynthesis</keyword>
<proteinExistence type="inferred from homology"/>
<dbReference type="GO" id="GO:0016301">
    <property type="term" value="F:kinase activity"/>
    <property type="evidence" value="ECO:0007669"/>
    <property type="project" value="UniProtKB-KW"/>
</dbReference>
<evidence type="ECO:0000259" key="13">
    <source>
        <dbReference type="Pfam" id="PF01288"/>
    </source>
</evidence>
<dbReference type="Pfam" id="PF01288">
    <property type="entry name" value="HPPK"/>
    <property type="match status" value="1"/>
</dbReference>
<dbReference type="Proteomes" id="UP000297225">
    <property type="component" value="Unassembled WGS sequence"/>
</dbReference>
<evidence type="ECO:0000256" key="3">
    <source>
        <dbReference type="ARBA" id="ARBA00013253"/>
    </source>
</evidence>
<sequence length="155" mass="17528">MRERVYIALGSNIGNRASILAQAVGLLSERVGVVTVESKVVETEPVGFVSEHPFLNQVVAVDTELSPLEVLETTQNIERELGRWRKSVDGVYLDRTCDLDIILYGDRIMEEAFLTIPHKLFRERKFVLEPLAEIAPEVIDPVTGKRINELLWDVL</sequence>
<gene>
    <name evidence="14" type="primary">folK</name>
    <name evidence="14" type="ORF">E4P47_00875</name>
</gene>
<dbReference type="NCBIfam" id="TIGR01498">
    <property type="entry name" value="folK"/>
    <property type="match status" value="1"/>
</dbReference>
<reference evidence="14 15" key="1">
    <citation type="submission" date="2019-03" db="EMBL/GenBank/DDBJ databases">
        <title>Porphyromonas levii Isolated from the Uterus of Dairy Cows.</title>
        <authorList>
            <person name="Francis A.M."/>
        </authorList>
    </citation>
    <scope>NUCLEOTIDE SEQUENCE [LARGE SCALE GENOMIC DNA]</scope>
    <source>
        <strain evidence="14 15">AF5678</strain>
    </source>
</reference>
<evidence type="ECO:0000256" key="12">
    <source>
        <dbReference type="ARBA" id="ARBA00033413"/>
    </source>
</evidence>
<feature type="domain" description="7,8-dihydro-6-hydroxymethylpterin-pyrophosphokinase" evidence="13">
    <location>
        <begin position="6"/>
        <end position="136"/>
    </location>
</feature>
<comment type="pathway">
    <text evidence="1">Cofactor biosynthesis; tetrahydrofolate biosynthesis; 2-amino-4-hydroxy-6-hydroxymethyl-7,8-dihydropteridine diphosphate from 7,8-dihydroneopterin triphosphate: step 4/4.</text>
</comment>
<dbReference type="CDD" id="cd00483">
    <property type="entry name" value="HPPK"/>
    <property type="match status" value="1"/>
</dbReference>
<evidence type="ECO:0000256" key="9">
    <source>
        <dbReference type="ARBA" id="ARBA00022909"/>
    </source>
</evidence>
<comment type="similarity">
    <text evidence="2">Belongs to the HPPK family.</text>
</comment>
<keyword evidence="15" id="KW-1185">Reference proteome</keyword>
<dbReference type="Gene3D" id="3.30.70.560">
    <property type="entry name" value="7,8-Dihydro-6-hydroxymethylpterin-pyrophosphokinase HPPK"/>
    <property type="match status" value="1"/>
</dbReference>
<evidence type="ECO:0000256" key="5">
    <source>
        <dbReference type="ARBA" id="ARBA00022679"/>
    </source>
</evidence>
<evidence type="ECO:0000256" key="11">
    <source>
        <dbReference type="ARBA" id="ARBA00029766"/>
    </source>
</evidence>
<dbReference type="EC" id="2.7.6.3" evidence="3"/>
<dbReference type="UniPathway" id="UPA00077">
    <property type="reaction ID" value="UER00155"/>
</dbReference>
<dbReference type="PANTHER" id="PTHR43071:SF1">
    <property type="entry name" value="2-AMINO-4-HYDROXY-6-HYDROXYMETHYLDIHYDROPTERIDINE PYROPHOSPHOKINASE"/>
    <property type="match status" value="1"/>
</dbReference>
<dbReference type="GO" id="GO:0005524">
    <property type="term" value="F:ATP binding"/>
    <property type="evidence" value="ECO:0007669"/>
    <property type="project" value="UniProtKB-KW"/>
</dbReference>
<keyword evidence="5 14" id="KW-0808">Transferase</keyword>
<evidence type="ECO:0000256" key="7">
    <source>
        <dbReference type="ARBA" id="ARBA00022777"/>
    </source>
</evidence>
<dbReference type="RefSeq" id="WP_134848980.1">
    <property type="nucleotide sequence ID" value="NZ_JADRFW010000001.1"/>
</dbReference>
<keyword evidence="6" id="KW-0547">Nucleotide-binding</keyword>
<organism evidence="14 15">
    <name type="scientific">Porphyromonas levii</name>
    <dbReference type="NCBI Taxonomy" id="28114"/>
    <lineage>
        <taxon>Bacteria</taxon>
        <taxon>Pseudomonadati</taxon>
        <taxon>Bacteroidota</taxon>
        <taxon>Bacteroidia</taxon>
        <taxon>Bacteroidales</taxon>
        <taxon>Porphyromonadaceae</taxon>
        <taxon>Porphyromonas</taxon>
    </lineage>
</organism>
<evidence type="ECO:0000256" key="2">
    <source>
        <dbReference type="ARBA" id="ARBA00005810"/>
    </source>
</evidence>
<dbReference type="PANTHER" id="PTHR43071">
    <property type="entry name" value="2-AMINO-4-HYDROXY-6-HYDROXYMETHYLDIHYDROPTERIDINE PYROPHOSPHOKINASE"/>
    <property type="match status" value="1"/>
</dbReference>
<protein>
    <recommendedName>
        <fullName evidence="4">2-amino-4-hydroxy-6-hydroxymethyldihydropteridine pyrophosphokinase</fullName>
        <ecNumber evidence="3">2.7.6.3</ecNumber>
    </recommendedName>
    <alternativeName>
        <fullName evidence="11">6-hydroxymethyl-7,8-dihydropterin pyrophosphokinase</fullName>
    </alternativeName>
    <alternativeName>
        <fullName evidence="12">7,8-dihydro-6-hydroxymethylpterin-pyrophosphokinase</fullName>
    </alternativeName>
</protein>
<dbReference type="GO" id="GO:0046654">
    <property type="term" value="P:tetrahydrofolate biosynthetic process"/>
    <property type="evidence" value="ECO:0007669"/>
    <property type="project" value="UniProtKB-UniPathway"/>
</dbReference>
<dbReference type="GO" id="GO:0046656">
    <property type="term" value="P:folic acid biosynthetic process"/>
    <property type="evidence" value="ECO:0007669"/>
    <property type="project" value="UniProtKB-KW"/>
</dbReference>
<dbReference type="EMBL" id="SPNC01000006">
    <property type="protein sequence ID" value="TFH97177.1"/>
    <property type="molecule type" value="Genomic_DNA"/>
</dbReference>
<comment type="function">
    <text evidence="10">Catalyzes the transfer of pyrophosphate from adenosine triphosphate (ATP) to 6-hydroxymethyl-7,8-dihydropterin, an enzymatic step in folate biosynthesis pathway.</text>
</comment>
<dbReference type="InterPro" id="IPR035907">
    <property type="entry name" value="Hppk_sf"/>
</dbReference>
<evidence type="ECO:0000313" key="15">
    <source>
        <dbReference type="Proteomes" id="UP000297225"/>
    </source>
</evidence>
<evidence type="ECO:0000256" key="6">
    <source>
        <dbReference type="ARBA" id="ARBA00022741"/>
    </source>
</evidence>
<dbReference type="GO" id="GO:0003848">
    <property type="term" value="F:2-amino-4-hydroxy-6-hydroxymethyldihydropteridine diphosphokinase activity"/>
    <property type="evidence" value="ECO:0007669"/>
    <property type="project" value="UniProtKB-EC"/>
</dbReference>
<evidence type="ECO:0000256" key="10">
    <source>
        <dbReference type="ARBA" id="ARBA00029409"/>
    </source>
</evidence>
<accession>A0A4Y8WRI0</accession>
<keyword evidence="7 14" id="KW-0418">Kinase</keyword>